<evidence type="ECO:0000313" key="3">
    <source>
        <dbReference type="Proteomes" id="UP001454036"/>
    </source>
</evidence>
<comment type="caution">
    <text evidence="2">The sequence shown here is derived from an EMBL/GenBank/DDBJ whole genome shotgun (WGS) entry which is preliminary data.</text>
</comment>
<dbReference type="Proteomes" id="UP001454036">
    <property type="component" value="Unassembled WGS sequence"/>
</dbReference>
<gene>
    <name evidence="2" type="ORF">LIER_29973</name>
</gene>
<evidence type="ECO:0000256" key="1">
    <source>
        <dbReference type="SAM" id="MobiDB-lite"/>
    </source>
</evidence>
<accession>A0AAV3RPM2</accession>
<evidence type="ECO:0000313" key="2">
    <source>
        <dbReference type="EMBL" id="GAA0179440.1"/>
    </source>
</evidence>
<reference evidence="2 3" key="1">
    <citation type="submission" date="2024-01" db="EMBL/GenBank/DDBJ databases">
        <title>The complete chloroplast genome sequence of Lithospermum erythrorhizon: insights into the phylogenetic relationship among Boraginaceae species and the maternal lineages of purple gromwells.</title>
        <authorList>
            <person name="Okada T."/>
            <person name="Watanabe K."/>
        </authorList>
    </citation>
    <scope>NUCLEOTIDE SEQUENCE [LARGE SCALE GENOMIC DNA]</scope>
</reference>
<dbReference type="AlphaFoldDB" id="A0AAV3RPM2"/>
<dbReference type="EMBL" id="BAABME010010515">
    <property type="protein sequence ID" value="GAA0179440.1"/>
    <property type="molecule type" value="Genomic_DNA"/>
</dbReference>
<proteinExistence type="predicted"/>
<feature type="compositionally biased region" description="Polar residues" evidence="1">
    <location>
        <begin position="64"/>
        <end position="79"/>
    </location>
</feature>
<feature type="region of interest" description="Disordered" evidence="1">
    <location>
        <begin position="62"/>
        <end position="102"/>
    </location>
</feature>
<organism evidence="2 3">
    <name type="scientific">Lithospermum erythrorhizon</name>
    <name type="common">Purple gromwell</name>
    <name type="synonym">Lithospermum officinale var. erythrorhizon</name>
    <dbReference type="NCBI Taxonomy" id="34254"/>
    <lineage>
        <taxon>Eukaryota</taxon>
        <taxon>Viridiplantae</taxon>
        <taxon>Streptophyta</taxon>
        <taxon>Embryophyta</taxon>
        <taxon>Tracheophyta</taxon>
        <taxon>Spermatophyta</taxon>
        <taxon>Magnoliopsida</taxon>
        <taxon>eudicotyledons</taxon>
        <taxon>Gunneridae</taxon>
        <taxon>Pentapetalae</taxon>
        <taxon>asterids</taxon>
        <taxon>lamiids</taxon>
        <taxon>Boraginales</taxon>
        <taxon>Boraginaceae</taxon>
        <taxon>Boraginoideae</taxon>
        <taxon>Lithospermeae</taxon>
        <taxon>Lithospermum</taxon>
    </lineage>
</organism>
<name>A0AAV3RPM2_LITER</name>
<sequence length="102" mass="11141">MMQVVKKSAAPPEASPTSRWPRAARPYPVLGFGMIPFPRGAPNVYRARPLKPGARSLQWKRDMQSTPNQMSYQAGNTSLPAAPRGLTYVRADPKTNGSSNNS</sequence>
<keyword evidence="3" id="KW-1185">Reference proteome</keyword>
<protein>
    <submittedName>
        <fullName evidence="2">Uncharacterized protein</fullName>
    </submittedName>
</protein>
<feature type="region of interest" description="Disordered" evidence="1">
    <location>
        <begin position="1"/>
        <end position="23"/>
    </location>
</feature>